<reference evidence="3 4" key="1">
    <citation type="submission" date="2021-04" db="EMBL/GenBank/DDBJ databases">
        <title>The genome sequence of Ideonella sp. 3Y2.</title>
        <authorList>
            <person name="Liu Y."/>
        </authorList>
    </citation>
    <scope>NUCLEOTIDE SEQUENCE [LARGE SCALE GENOMIC DNA]</scope>
    <source>
        <strain evidence="3 4">3Y2</strain>
    </source>
</reference>
<evidence type="ECO:0000313" key="3">
    <source>
        <dbReference type="EMBL" id="MBQ0932379.1"/>
    </source>
</evidence>
<dbReference type="Gene3D" id="3.30.450.40">
    <property type="match status" value="1"/>
</dbReference>
<sequence length="505" mass="54529">MSAQTDFSELGPVTPPAPEDSITAGDETLARLLDRVSRQPDFPSLGQALSGVRRVARSEKARLQHLTEALVQDVGLSARVLRMANSAHYGSVGAGEIDTLERAIAVMGFIEVGRLALTARLVDSLRSSVPGLALREPFLRALLAGQMAHELAHSQAEDGTLIAVLRNLGRLVAAMHLPEEALAVQQATADGSPETEALVARRLLGTDYHRLGQAVAERWGWPPSLRRAIGHGDAPPRHYPHSRTEQLRCMGWLANELTDVLLYQPPTRHDEALAALAERFGAATAHDGPSMEAALQRVRPAVAPLCEQLGLPVAALPRQRATAEAVDALPVLIRPPAPPTSAPAPAPADPLPRRVLLGLLRLTGAQRAVLCWRRGRAGELVGELGLAEGIEPGHSHFLVPPDDDQDLFSLLCRRGADTCIADATDPAIARFLPHWWRSRIGARSLLVLPMRRDGQVMGLLYADAPRPGGLRPDEATLERLRAWREELLQERLGPAALPSGRVSRP</sequence>
<dbReference type="AlphaFoldDB" id="A0A940Y9A3"/>
<dbReference type="PROSITE" id="PS51833">
    <property type="entry name" value="HDOD"/>
    <property type="match status" value="1"/>
</dbReference>
<dbReference type="Gene3D" id="1.10.3210.10">
    <property type="entry name" value="Hypothetical protein af1432"/>
    <property type="match status" value="1"/>
</dbReference>
<name>A0A940Y9A3_9BURK</name>
<accession>A0A940Y9A3</accession>
<feature type="region of interest" description="Disordered" evidence="1">
    <location>
        <begin position="1"/>
        <end position="25"/>
    </location>
</feature>
<organism evidence="3 4">
    <name type="scientific">Ideonella alba</name>
    <dbReference type="NCBI Taxonomy" id="2824118"/>
    <lineage>
        <taxon>Bacteria</taxon>
        <taxon>Pseudomonadati</taxon>
        <taxon>Pseudomonadota</taxon>
        <taxon>Betaproteobacteria</taxon>
        <taxon>Burkholderiales</taxon>
        <taxon>Sphaerotilaceae</taxon>
        <taxon>Ideonella</taxon>
    </lineage>
</organism>
<evidence type="ECO:0000259" key="2">
    <source>
        <dbReference type="PROSITE" id="PS51833"/>
    </source>
</evidence>
<dbReference type="SUPFAM" id="SSF109604">
    <property type="entry name" value="HD-domain/PDEase-like"/>
    <property type="match status" value="1"/>
</dbReference>
<dbReference type="InterPro" id="IPR003018">
    <property type="entry name" value="GAF"/>
</dbReference>
<dbReference type="RefSeq" id="WP_210855935.1">
    <property type="nucleotide sequence ID" value="NZ_JAGQDD010000016.1"/>
</dbReference>
<dbReference type="SUPFAM" id="SSF55781">
    <property type="entry name" value="GAF domain-like"/>
    <property type="match status" value="1"/>
</dbReference>
<protein>
    <submittedName>
        <fullName evidence="3">HDOD domain-containing protein</fullName>
    </submittedName>
</protein>
<dbReference type="PANTHER" id="PTHR33525:SF3">
    <property type="entry name" value="RIBONUCLEASE Y"/>
    <property type="match status" value="1"/>
</dbReference>
<evidence type="ECO:0000313" key="4">
    <source>
        <dbReference type="Proteomes" id="UP000676246"/>
    </source>
</evidence>
<feature type="domain" description="HDOD" evidence="2">
    <location>
        <begin position="42"/>
        <end position="235"/>
    </location>
</feature>
<keyword evidence="4" id="KW-1185">Reference proteome</keyword>
<dbReference type="Pfam" id="PF01590">
    <property type="entry name" value="GAF"/>
    <property type="match status" value="1"/>
</dbReference>
<comment type="caution">
    <text evidence="3">The sequence shown here is derived from an EMBL/GenBank/DDBJ whole genome shotgun (WGS) entry which is preliminary data.</text>
</comment>
<dbReference type="EMBL" id="JAGQDD010000016">
    <property type="protein sequence ID" value="MBQ0932379.1"/>
    <property type="molecule type" value="Genomic_DNA"/>
</dbReference>
<proteinExistence type="predicted"/>
<dbReference type="Proteomes" id="UP000676246">
    <property type="component" value="Unassembled WGS sequence"/>
</dbReference>
<dbReference type="Pfam" id="PF08668">
    <property type="entry name" value="HDOD"/>
    <property type="match status" value="1"/>
</dbReference>
<evidence type="ECO:0000256" key="1">
    <source>
        <dbReference type="SAM" id="MobiDB-lite"/>
    </source>
</evidence>
<dbReference type="PANTHER" id="PTHR33525">
    <property type="match status" value="1"/>
</dbReference>
<dbReference type="InterPro" id="IPR013976">
    <property type="entry name" value="HDOD"/>
</dbReference>
<dbReference type="InterPro" id="IPR029016">
    <property type="entry name" value="GAF-like_dom_sf"/>
</dbReference>
<gene>
    <name evidence="3" type="ORF">KAK03_18020</name>
</gene>
<dbReference type="InterPro" id="IPR052340">
    <property type="entry name" value="RNase_Y/CdgJ"/>
</dbReference>